<protein>
    <submittedName>
        <fullName evidence="2">L-carnitine dehydrogenase</fullName>
    </submittedName>
</protein>
<keyword evidence="3" id="KW-1185">Reference proteome</keyword>
<gene>
    <name evidence="2" type="primary">lcdH</name>
    <name evidence="2" type="ORF">LSUE1_G007795</name>
</gene>
<dbReference type="AlphaFoldDB" id="A0A8T9C0V8"/>
<dbReference type="Pfam" id="PF02737">
    <property type="entry name" value="3HCDH_N"/>
    <property type="match status" value="1"/>
</dbReference>
<name>A0A8T9C0V8_9HELO</name>
<sequence length="234" mass="25636">MTTSIQTVAVIGTGVIGSSWTALFLSRGLHVIVSDPVPDAKSKLAAYLQKEMPTLEKMGLADGASISNYKFVENIDEHLPHVDIVQENAPEKLEFKRKLIAKLDARTREDVIIASSSSSIPSSQFISDCQRNPNRVLIGHPFNPPHLIPLVEVVPHPQTDEKYSQQAMEFYHTTVAAGLGLRWALTGPFMTNILGGGGGKTSFKKLLEHLAPAAQGWTKDMNEHSFDYSEESLA</sequence>
<comment type="caution">
    <text evidence="2">The sequence shown here is derived from an EMBL/GenBank/DDBJ whole genome shotgun (WGS) entry which is preliminary data.</text>
</comment>
<dbReference type="InterPro" id="IPR006176">
    <property type="entry name" value="3-OHacyl-CoA_DH_NAD-bd"/>
</dbReference>
<organism evidence="2 3">
    <name type="scientific">Lachnellula suecica</name>
    <dbReference type="NCBI Taxonomy" id="602035"/>
    <lineage>
        <taxon>Eukaryota</taxon>
        <taxon>Fungi</taxon>
        <taxon>Dikarya</taxon>
        <taxon>Ascomycota</taxon>
        <taxon>Pezizomycotina</taxon>
        <taxon>Leotiomycetes</taxon>
        <taxon>Helotiales</taxon>
        <taxon>Lachnaceae</taxon>
        <taxon>Lachnellula</taxon>
    </lineage>
</organism>
<feature type="domain" description="3-hydroxyacyl-CoA dehydrogenase NAD binding" evidence="1">
    <location>
        <begin position="7"/>
        <end position="172"/>
    </location>
</feature>
<accession>A0A8T9C0V8</accession>
<dbReference type="Gene3D" id="1.10.1040.10">
    <property type="entry name" value="N-(1-d-carboxylethyl)-l-norvaline Dehydrogenase, domain 2"/>
    <property type="match status" value="1"/>
</dbReference>
<dbReference type="Proteomes" id="UP000469558">
    <property type="component" value="Unassembled WGS sequence"/>
</dbReference>
<proteinExistence type="predicted"/>
<dbReference type="SUPFAM" id="SSF51735">
    <property type="entry name" value="NAD(P)-binding Rossmann-fold domains"/>
    <property type="match status" value="1"/>
</dbReference>
<dbReference type="InterPro" id="IPR036291">
    <property type="entry name" value="NAD(P)-bd_dom_sf"/>
</dbReference>
<evidence type="ECO:0000313" key="2">
    <source>
        <dbReference type="EMBL" id="TVY68921.1"/>
    </source>
</evidence>
<reference evidence="2 3" key="1">
    <citation type="submission" date="2018-05" db="EMBL/GenBank/DDBJ databases">
        <title>Genome sequencing and assembly of the regulated plant pathogen Lachnellula willkommii and related sister species for the development of diagnostic species identification markers.</title>
        <authorList>
            <person name="Giroux E."/>
            <person name="Bilodeau G."/>
        </authorList>
    </citation>
    <scope>NUCLEOTIDE SEQUENCE [LARGE SCALE GENOMIC DNA]</scope>
    <source>
        <strain evidence="2 3">CBS 268.59</strain>
    </source>
</reference>
<dbReference type="GO" id="GO:0006631">
    <property type="term" value="P:fatty acid metabolic process"/>
    <property type="evidence" value="ECO:0007669"/>
    <property type="project" value="InterPro"/>
</dbReference>
<evidence type="ECO:0000313" key="3">
    <source>
        <dbReference type="Proteomes" id="UP000469558"/>
    </source>
</evidence>
<dbReference type="PANTHER" id="PTHR48075:SF1">
    <property type="entry name" value="LAMBDA-CRYSTALLIN HOMOLOG"/>
    <property type="match status" value="1"/>
</dbReference>
<dbReference type="EMBL" id="QGMK01001374">
    <property type="protein sequence ID" value="TVY68921.1"/>
    <property type="molecule type" value="Genomic_DNA"/>
</dbReference>
<evidence type="ECO:0000259" key="1">
    <source>
        <dbReference type="Pfam" id="PF02737"/>
    </source>
</evidence>
<dbReference type="OrthoDB" id="2021159at2759"/>
<dbReference type="GO" id="GO:0050104">
    <property type="term" value="F:L-gulonate 3-dehydrogenase activity"/>
    <property type="evidence" value="ECO:0007669"/>
    <property type="project" value="TreeGrafter"/>
</dbReference>
<dbReference type="GO" id="GO:0070403">
    <property type="term" value="F:NAD+ binding"/>
    <property type="evidence" value="ECO:0007669"/>
    <property type="project" value="InterPro"/>
</dbReference>
<dbReference type="InterPro" id="IPR013328">
    <property type="entry name" value="6PGD_dom2"/>
</dbReference>
<dbReference type="PANTHER" id="PTHR48075">
    <property type="entry name" value="3-HYDROXYACYL-COA DEHYDROGENASE FAMILY PROTEIN"/>
    <property type="match status" value="1"/>
</dbReference>
<dbReference type="Gene3D" id="3.40.50.720">
    <property type="entry name" value="NAD(P)-binding Rossmann-like Domain"/>
    <property type="match status" value="1"/>
</dbReference>